<keyword evidence="9" id="KW-1185">Reference proteome</keyword>
<evidence type="ECO:0000256" key="4">
    <source>
        <dbReference type="ARBA" id="ARBA00023125"/>
    </source>
</evidence>
<dbReference type="Proteomes" id="UP000641514">
    <property type="component" value="Unassembled WGS sequence"/>
</dbReference>
<dbReference type="InterPro" id="IPR027273">
    <property type="entry name" value="Neocarzinostatin-like"/>
</dbReference>
<evidence type="ECO:0000256" key="2">
    <source>
        <dbReference type="ARBA" id="ARBA00022529"/>
    </source>
</evidence>
<dbReference type="SUPFAM" id="SSF49319">
    <property type="entry name" value="Actinoxanthin-like"/>
    <property type="match status" value="1"/>
</dbReference>
<feature type="chain" id="PRO_5038864777" evidence="7">
    <location>
        <begin position="28"/>
        <end position="113"/>
    </location>
</feature>
<name>A0A916TZM9_9ACTN</name>
<dbReference type="Gene3D" id="2.60.40.230">
    <property type="entry name" value="Neocarzinostatin-like"/>
    <property type="match status" value="1"/>
</dbReference>
<keyword evidence="2" id="KW-0929">Antimicrobial</keyword>
<proteinExistence type="inferred from homology"/>
<dbReference type="GO" id="GO:0003677">
    <property type="term" value="F:DNA binding"/>
    <property type="evidence" value="ECO:0007669"/>
    <property type="project" value="UniProtKB-KW"/>
</dbReference>
<feature type="region of interest" description="Disordered" evidence="6">
    <location>
        <begin position="70"/>
        <end position="113"/>
    </location>
</feature>
<keyword evidence="4" id="KW-0238">DNA-binding</keyword>
<evidence type="ECO:0000256" key="1">
    <source>
        <dbReference type="ARBA" id="ARBA00010648"/>
    </source>
</evidence>
<dbReference type="AlphaFoldDB" id="A0A916TZM9"/>
<evidence type="ECO:0000256" key="5">
    <source>
        <dbReference type="ARBA" id="ARBA00023157"/>
    </source>
</evidence>
<feature type="compositionally biased region" description="Basic residues" evidence="6">
    <location>
        <begin position="96"/>
        <end position="113"/>
    </location>
</feature>
<evidence type="ECO:0000256" key="7">
    <source>
        <dbReference type="SAM" id="SignalP"/>
    </source>
</evidence>
<protein>
    <submittedName>
        <fullName evidence="8">Uncharacterized protein</fullName>
    </submittedName>
</protein>
<keyword evidence="3" id="KW-0044">Antibiotic</keyword>
<reference evidence="8" key="1">
    <citation type="journal article" date="2014" name="Int. J. Syst. Evol. Microbiol.">
        <title>Complete genome sequence of Corynebacterium casei LMG S-19264T (=DSM 44701T), isolated from a smear-ripened cheese.</title>
        <authorList>
            <consortium name="US DOE Joint Genome Institute (JGI-PGF)"/>
            <person name="Walter F."/>
            <person name="Albersmeier A."/>
            <person name="Kalinowski J."/>
            <person name="Ruckert C."/>
        </authorList>
    </citation>
    <scope>NUCLEOTIDE SEQUENCE</scope>
    <source>
        <strain evidence="8">CGMCC 1.15478</strain>
    </source>
</reference>
<evidence type="ECO:0000313" key="9">
    <source>
        <dbReference type="Proteomes" id="UP000641514"/>
    </source>
</evidence>
<accession>A0A916TZM9</accession>
<dbReference type="RefSeq" id="WP_188669768.1">
    <property type="nucleotide sequence ID" value="NZ_BMJH01000001.1"/>
</dbReference>
<evidence type="ECO:0000256" key="3">
    <source>
        <dbReference type="ARBA" id="ARBA00023022"/>
    </source>
</evidence>
<comment type="caution">
    <text evidence="8">The sequence shown here is derived from an EMBL/GenBank/DDBJ whole genome shotgun (WGS) entry which is preliminary data.</text>
</comment>
<dbReference type="GO" id="GO:0042742">
    <property type="term" value="P:defense response to bacterium"/>
    <property type="evidence" value="ECO:0007669"/>
    <property type="project" value="UniProtKB-KW"/>
</dbReference>
<reference evidence="8" key="2">
    <citation type="submission" date="2020-09" db="EMBL/GenBank/DDBJ databases">
        <authorList>
            <person name="Sun Q."/>
            <person name="Zhou Y."/>
        </authorList>
    </citation>
    <scope>NUCLEOTIDE SEQUENCE</scope>
    <source>
        <strain evidence="8">CGMCC 1.15478</strain>
    </source>
</reference>
<organism evidence="8 9">
    <name type="scientific">Hoyosella rhizosphaerae</name>
    <dbReference type="NCBI Taxonomy" id="1755582"/>
    <lineage>
        <taxon>Bacteria</taxon>
        <taxon>Bacillati</taxon>
        <taxon>Actinomycetota</taxon>
        <taxon>Actinomycetes</taxon>
        <taxon>Mycobacteriales</taxon>
        <taxon>Hoyosellaceae</taxon>
        <taxon>Hoyosella</taxon>
    </lineage>
</organism>
<evidence type="ECO:0000313" key="8">
    <source>
        <dbReference type="EMBL" id="GGC53041.1"/>
    </source>
</evidence>
<feature type="compositionally biased region" description="Polar residues" evidence="6">
    <location>
        <begin position="81"/>
        <end position="94"/>
    </location>
</feature>
<evidence type="ECO:0000256" key="6">
    <source>
        <dbReference type="SAM" id="MobiDB-lite"/>
    </source>
</evidence>
<keyword evidence="7" id="KW-0732">Signal</keyword>
<sequence length="113" mass="11625">MKTQHCLAVALTTTVATLTIGSAVATAEPTLAVEPSTGLTTGDSGTVTGSGFDPEAGYYLSTCVFGTSGPSGPECAGSPSERGTSTWVTDNPPRSTCHRRSSVRHRPPTRKLN</sequence>
<feature type="signal peptide" evidence="7">
    <location>
        <begin position="1"/>
        <end position="27"/>
    </location>
</feature>
<dbReference type="InterPro" id="IPR002186">
    <property type="entry name" value="Neocarzinostatin_fam"/>
</dbReference>
<dbReference type="EMBL" id="BMJH01000001">
    <property type="protein sequence ID" value="GGC53041.1"/>
    <property type="molecule type" value="Genomic_DNA"/>
</dbReference>
<keyword evidence="5" id="KW-1015">Disulfide bond</keyword>
<gene>
    <name evidence="8" type="ORF">GCM10011410_01720</name>
</gene>
<comment type="similarity">
    <text evidence="1">Belongs to the neocarzinostatin family.</text>
</comment>
<dbReference type="Pfam" id="PF00960">
    <property type="entry name" value="Neocarzinostat"/>
    <property type="match status" value="1"/>
</dbReference>